<dbReference type="GO" id="GO:0008821">
    <property type="term" value="F:crossover junction DNA endonuclease activity"/>
    <property type="evidence" value="ECO:0007669"/>
    <property type="project" value="UniProtKB-ARBA"/>
</dbReference>
<dbReference type="PANTHER" id="PTHR11081:SF70">
    <property type="entry name" value="FLAP ENDONUCLEASE GEN HOMOLOG 1"/>
    <property type="match status" value="1"/>
</dbReference>
<dbReference type="Pfam" id="PF18704">
    <property type="entry name" value="Chromo_2"/>
    <property type="match status" value="1"/>
</dbReference>
<dbReference type="SMART" id="SM00279">
    <property type="entry name" value="HhH2"/>
    <property type="match status" value="1"/>
</dbReference>
<evidence type="ECO:0000256" key="3">
    <source>
        <dbReference type="ARBA" id="ARBA00022723"/>
    </source>
</evidence>
<comment type="similarity">
    <text evidence="9">Belongs to the XPG/RAD2 endonuclease family. GEN subfamily.</text>
</comment>
<evidence type="ECO:0000256" key="8">
    <source>
        <dbReference type="ARBA" id="ARBA00023204"/>
    </source>
</evidence>
<organism evidence="13 14">
    <name type="scientific">Oedothorax gibbosus</name>
    <dbReference type="NCBI Taxonomy" id="931172"/>
    <lineage>
        <taxon>Eukaryota</taxon>
        <taxon>Metazoa</taxon>
        <taxon>Ecdysozoa</taxon>
        <taxon>Arthropoda</taxon>
        <taxon>Chelicerata</taxon>
        <taxon>Arachnida</taxon>
        <taxon>Araneae</taxon>
        <taxon>Araneomorphae</taxon>
        <taxon>Entelegynae</taxon>
        <taxon>Araneoidea</taxon>
        <taxon>Linyphiidae</taxon>
        <taxon>Erigoninae</taxon>
        <taxon>Oedothorax</taxon>
    </lineage>
</organism>
<dbReference type="GO" id="GO:0046872">
    <property type="term" value="F:metal ion binding"/>
    <property type="evidence" value="ECO:0007669"/>
    <property type="project" value="UniProtKB-KW"/>
</dbReference>
<dbReference type="GO" id="GO:0017108">
    <property type="term" value="F:5'-flap endonuclease activity"/>
    <property type="evidence" value="ECO:0007669"/>
    <property type="project" value="TreeGrafter"/>
</dbReference>
<dbReference type="InterPro" id="IPR006084">
    <property type="entry name" value="XPG/Rad2"/>
</dbReference>
<keyword evidence="6" id="KW-0378">Hydrolase</keyword>
<evidence type="ECO:0000256" key="5">
    <source>
        <dbReference type="ARBA" id="ARBA00022763"/>
    </source>
</evidence>
<dbReference type="InterPro" id="IPR006085">
    <property type="entry name" value="XPG_DNA_repair_N"/>
</dbReference>
<evidence type="ECO:0000256" key="1">
    <source>
        <dbReference type="ARBA" id="ARBA00001946"/>
    </source>
</evidence>
<dbReference type="Gene3D" id="1.10.150.20">
    <property type="entry name" value="5' to 3' exonuclease, C-terminal subdomain"/>
    <property type="match status" value="1"/>
</dbReference>
<comment type="caution">
    <text evidence="13">The sequence shown here is derived from an EMBL/GenBank/DDBJ whole genome shotgun (WGS) entry which is preliminary data.</text>
</comment>
<dbReference type="PANTHER" id="PTHR11081">
    <property type="entry name" value="FLAP ENDONUCLEASE FAMILY MEMBER"/>
    <property type="match status" value="1"/>
</dbReference>
<dbReference type="GO" id="GO:0000400">
    <property type="term" value="F:four-way junction DNA binding"/>
    <property type="evidence" value="ECO:0007669"/>
    <property type="project" value="UniProtKB-ARBA"/>
</dbReference>
<sequence length="497" mass="56226">MGVTGLWKILDDLDLGETKDLSSLSGKRIAVDTSGWVVQANTTKGLNESRAPYLRNVFFRANQLLKNGILPIFVLEGKVPPLKEAAFKDRNHQGTSQSSTIGRAKFDRILNECKTLLQSLGVPCIKSSGEAEALCSFLYINKIVDAVMTEDSDAFLYGADIVLRGFTANEQESHFKEYSLKSLKNTLDLDQEKLIALALLLGCDYDEDGVPGIGKETAIKFLSELNGYDPLKRFLEWKQKGESEIYPGYDSSIKKQGVHCKQCNHLGCLSEHSTTGCTMCKSEISCFPSDGKNLCSCAFHKTQEIRLHHKAELKIYHAAREKPNFPNLEIVKEFKNYDDKTPDNSELEWDCPNLEKFQMETLKFLRWSSEDSHKKVFSLITLWQQLQLSQNNISSDRLLYKPVKIVKKRTKNGKGCFEVQWSKTGEDVSDASLTNLCTIEIEDKFKVAYPELSEEFYNLNTAKNETKAKAKSPKNANKNKKMTEFYSATKHAKRARK</sequence>
<dbReference type="InterPro" id="IPR029060">
    <property type="entry name" value="PIN-like_dom_sf"/>
</dbReference>
<feature type="domain" description="XPG-I" evidence="11">
    <location>
        <begin position="118"/>
        <end position="189"/>
    </location>
</feature>
<keyword evidence="5" id="KW-0227">DNA damage</keyword>
<evidence type="ECO:0000259" key="12">
    <source>
        <dbReference type="SMART" id="SM00485"/>
    </source>
</evidence>
<proteinExistence type="inferred from homology"/>
<keyword evidence="2" id="KW-0540">Nuclease</keyword>
<dbReference type="GO" id="GO:0006281">
    <property type="term" value="P:DNA repair"/>
    <property type="evidence" value="ECO:0007669"/>
    <property type="project" value="UniProtKB-KW"/>
</dbReference>
<dbReference type="AlphaFoldDB" id="A0AAV6ULW2"/>
<evidence type="ECO:0000259" key="11">
    <source>
        <dbReference type="SMART" id="SM00484"/>
    </source>
</evidence>
<dbReference type="PRINTS" id="PR00853">
    <property type="entry name" value="XPGRADSUPER"/>
</dbReference>
<evidence type="ECO:0008006" key="15">
    <source>
        <dbReference type="Google" id="ProtNLM"/>
    </source>
</evidence>
<feature type="domain" description="XPG N-terminal" evidence="12">
    <location>
        <begin position="1"/>
        <end position="94"/>
    </location>
</feature>
<dbReference type="InterPro" id="IPR006086">
    <property type="entry name" value="XPG-I_dom"/>
</dbReference>
<dbReference type="EMBL" id="JAFNEN010000345">
    <property type="protein sequence ID" value="KAG8185132.1"/>
    <property type="molecule type" value="Genomic_DNA"/>
</dbReference>
<protein>
    <recommendedName>
        <fullName evidence="15">Flap endonuclease GEN</fullName>
    </recommendedName>
</protein>
<feature type="compositionally biased region" description="Basic residues" evidence="10">
    <location>
        <begin position="469"/>
        <end position="480"/>
    </location>
</feature>
<dbReference type="InterPro" id="IPR041012">
    <property type="entry name" value="GEN_chromo"/>
</dbReference>
<feature type="region of interest" description="Disordered" evidence="10">
    <location>
        <begin position="463"/>
        <end position="497"/>
    </location>
</feature>
<dbReference type="Proteomes" id="UP000827092">
    <property type="component" value="Unassembled WGS sequence"/>
</dbReference>
<comment type="cofactor">
    <cofactor evidence="1">
        <name>Mg(2+)</name>
        <dbReference type="ChEBI" id="CHEBI:18420"/>
    </cofactor>
</comment>
<dbReference type="Gene3D" id="3.40.50.1010">
    <property type="entry name" value="5'-nuclease"/>
    <property type="match status" value="1"/>
</dbReference>
<gene>
    <name evidence="13" type="ORF">JTE90_006335</name>
</gene>
<dbReference type="FunFam" id="1.10.150.20:FF:000030">
    <property type="entry name" value="Flap endonuclease GEN-like 1"/>
    <property type="match status" value="1"/>
</dbReference>
<dbReference type="SMART" id="SM00485">
    <property type="entry name" value="XPGN"/>
    <property type="match status" value="1"/>
</dbReference>
<dbReference type="SMART" id="SM00484">
    <property type="entry name" value="XPGI"/>
    <property type="match status" value="1"/>
</dbReference>
<name>A0AAV6ULW2_9ARAC</name>
<dbReference type="Pfam" id="PF00867">
    <property type="entry name" value="XPG_I"/>
    <property type="match status" value="1"/>
</dbReference>
<dbReference type="Pfam" id="PF00752">
    <property type="entry name" value="XPG_N"/>
    <property type="match status" value="1"/>
</dbReference>
<keyword evidence="3" id="KW-0479">Metal-binding</keyword>
<keyword evidence="8" id="KW-0234">DNA repair</keyword>
<reference evidence="13 14" key="1">
    <citation type="journal article" date="2022" name="Nat. Ecol. Evol.">
        <title>A masculinizing supergene underlies an exaggerated male reproductive morph in a spider.</title>
        <authorList>
            <person name="Hendrickx F."/>
            <person name="De Corte Z."/>
            <person name="Sonet G."/>
            <person name="Van Belleghem S.M."/>
            <person name="Kostlbacher S."/>
            <person name="Vangestel C."/>
        </authorList>
    </citation>
    <scope>NUCLEOTIDE SEQUENCE [LARGE SCALE GENOMIC DNA]</scope>
    <source>
        <strain evidence="13">W744_W776</strain>
    </source>
</reference>
<evidence type="ECO:0000256" key="2">
    <source>
        <dbReference type="ARBA" id="ARBA00022722"/>
    </source>
</evidence>
<dbReference type="InterPro" id="IPR008918">
    <property type="entry name" value="HhH2"/>
</dbReference>
<keyword evidence="14" id="KW-1185">Reference proteome</keyword>
<evidence type="ECO:0000256" key="4">
    <source>
        <dbReference type="ARBA" id="ARBA00022759"/>
    </source>
</evidence>
<evidence type="ECO:0000256" key="9">
    <source>
        <dbReference type="ARBA" id="ARBA00038112"/>
    </source>
</evidence>
<keyword evidence="7" id="KW-0460">Magnesium</keyword>
<evidence type="ECO:0000256" key="7">
    <source>
        <dbReference type="ARBA" id="ARBA00022842"/>
    </source>
</evidence>
<dbReference type="CDD" id="cd09869">
    <property type="entry name" value="PIN_GEN1"/>
    <property type="match status" value="1"/>
</dbReference>
<evidence type="ECO:0000313" key="14">
    <source>
        <dbReference type="Proteomes" id="UP000827092"/>
    </source>
</evidence>
<evidence type="ECO:0000256" key="10">
    <source>
        <dbReference type="SAM" id="MobiDB-lite"/>
    </source>
</evidence>
<evidence type="ECO:0000313" key="13">
    <source>
        <dbReference type="EMBL" id="KAG8185132.1"/>
    </source>
</evidence>
<keyword evidence="4" id="KW-0255">Endonuclease</keyword>
<dbReference type="SUPFAM" id="SSF47807">
    <property type="entry name" value="5' to 3' exonuclease, C-terminal subdomain"/>
    <property type="match status" value="1"/>
</dbReference>
<accession>A0AAV6ULW2</accession>
<dbReference type="SUPFAM" id="SSF88723">
    <property type="entry name" value="PIN domain-like"/>
    <property type="match status" value="1"/>
</dbReference>
<dbReference type="InterPro" id="IPR036279">
    <property type="entry name" value="5-3_exonuclease_C_sf"/>
</dbReference>
<evidence type="ECO:0000256" key="6">
    <source>
        <dbReference type="ARBA" id="ARBA00022801"/>
    </source>
</evidence>